<dbReference type="AlphaFoldDB" id="A0A0F9JPS0"/>
<feature type="transmembrane region" description="Helical" evidence="1">
    <location>
        <begin position="6"/>
        <end position="31"/>
    </location>
</feature>
<dbReference type="EMBL" id="LAZR01009590">
    <property type="protein sequence ID" value="KKM71698.1"/>
    <property type="molecule type" value="Genomic_DNA"/>
</dbReference>
<proteinExistence type="predicted"/>
<gene>
    <name evidence="2" type="ORF">LCGC14_1428040</name>
</gene>
<keyword evidence="1" id="KW-0812">Transmembrane</keyword>
<name>A0A0F9JPS0_9ZZZZ</name>
<organism evidence="2">
    <name type="scientific">marine sediment metagenome</name>
    <dbReference type="NCBI Taxonomy" id="412755"/>
    <lineage>
        <taxon>unclassified sequences</taxon>
        <taxon>metagenomes</taxon>
        <taxon>ecological metagenomes</taxon>
    </lineage>
</organism>
<evidence type="ECO:0000256" key="1">
    <source>
        <dbReference type="SAM" id="Phobius"/>
    </source>
</evidence>
<protein>
    <submittedName>
        <fullName evidence="2">Uncharacterized protein</fullName>
    </submittedName>
</protein>
<keyword evidence="1" id="KW-1133">Transmembrane helix</keyword>
<keyword evidence="1" id="KW-0472">Membrane</keyword>
<evidence type="ECO:0000313" key="2">
    <source>
        <dbReference type="EMBL" id="KKM71698.1"/>
    </source>
</evidence>
<reference evidence="2" key="1">
    <citation type="journal article" date="2015" name="Nature">
        <title>Complex archaea that bridge the gap between prokaryotes and eukaryotes.</title>
        <authorList>
            <person name="Spang A."/>
            <person name="Saw J.H."/>
            <person name="Jorgensen S.L."/>
            <person name="Zaremba-Niedzwiedzka K."/>
            <person name="Martijn J."/>
            <person name="Lind A.E."/>
            <person name="van Eijk R."/>
            <person name="Schleper C."/>
            <person name="Guy L."/>
            <person name="Ettema T.J."/>
        </authorList>
    </citation>
    <scope>NUCLEOTIDE SEQUENCE</scope>
</reference>
<sequence>MNPTEFWITYLIGVSLGSGLTMLDLFVLGYIG</sequence>
<accession>A0A0F9JPS0</accession>
<comment type="caution">
    <text evidence="2">The sequence shown here is derived from an EMBL/GenBank/DDBJ whole genome shotgun (WGS) entry which is preliminary data.</text>
</comment>